<feature type="compositionally biased region" description="Acidic residues" evidence="3">
    <location>
        <begin position="664"/>
        <end position="674"/>
    </location>
</feature>
<feature type="region of interest" description="Disordered" evidence="3">
    <location>
        <begin position="770"/>
        <end position="795"/>
    </location>
</feature>
<dbReference type="KEGG" id="bpg:Bathy08g03440"/>
<gene>
    <name evidence="4" type="ORF">Bathy08g03440</name>
</gene>
<evidence type="ECO:0008006" key="6">
    <source>
        <dbReference type="Google" id="ProtNLM"/>
    </source>
</evidence>
<feature type="compositionally biased region" description="Low complexity" evidence="3">
    <location>
        <begin position="182"/>
        <end position="191"/>
    </location>
</feature>
<evidence type="ECO:0000313" key="5">
    <source>
        <dbReference type="Proteomes" id="UP000198341"/>
    </source>
</evidence>
<feature type="compositionally biased region" description="Low complexity" evidence="3">
    <location>
        <begin position="16"/>
        <end position="26"/>
    </location>
</feature>
<feature type="region of interest" description="Disordered" evidence="3">
    <location>
        <begin position="844"/>
        <end position="909"/>
    </location>
</feature>
<keyword evidence="5" id="KW-1185">Reference proteome</keyword>
<dbReference type="InterPro" id="IPR007015">
    <property type="entry name" value="DNA_pol_V/MYBBP1A"/>
</dbReference>
<keyword evidence="2" id="KW-0539">Nucleus</keyword>
<evidence type="ECO:0000256" key="3">
    <source>
        <dbReference type="SAM" id="MobiDB-lite"/>
    </source>
</evidence>
<evidence type="ECO:0000256" key="1">
    <source>
        <dbReference type="ARBA" id="ARBA00004123"/>
    </source>
</evidence>
<feature type="compositionally biased region" description="Basic residues" evidence="3">
    <location>
        <begin position="1303"/>
        <end position="1313"/>
    </location>
</feature>
<feature type="region of interest" description="Disordered" evidence="3">
    <location>
        <begin position="1266"/>
        <end position="1313"/>
    </location>
</feature>
<dbReference type="PANTHER" id="PTHR13213:SF2">
    <property type="entry name" value="MYB-BINDING PROTEIN 1A"/>
    <property type="match status" value="1"/>
</dbReference>
<feature type="compositionally biased region" description="Basic and acidic residues" evidence="3">
    <location>
        <begin position="1266"/>
        <end position="1275"/>
    </location>
</feature>
<dbReference type="GeneID" id="19014323"/>
<evidence type="ECO:0000256" key="2">
    <source>
        <dbReference type="ARBA" id="ARBA00023242"/>
    </source>
</evidence>
<feature type="region of interest" description="Disordered" evidence="3">
    <location>
        <begin position="637"/>
        <end position="674"/>
    </location>
</feature>
<dbReference type="GO" id="GO:0005730">
    <property type="term" value="C:nucleolus"/>
    <property type="evidence" value="ECO:0007669"/>
    <property type="project" value="InterPro"/>
</dbReference>
<feature type="compositionally biased region" description="Basic residues" evidence="3">
    <location>
        <begin position="770"/>
        <end position="781"/>
    </location>
</feature>
<reference evidence="4 5" key="1">
    <citation type="submission" date="2011-10" db="EMBL/GenBank/DDBJ databases">
        <authorList>
            <person name="Genoscope - CEA"/>
        </authorList>
    </citation>
    <scope>NUCLEOTIDE SEQUENCE [LARGE SCALE GENOMIC DNA]</scope>
    <source>
        <strain evidence="4 5">RCC 1105</strain>
    </source>
</reference>
<dbReference type="OrthoDB" id="342531at2759"/>
<dbReference type="STRING" id="41875.K8EHI6"/>
<name>K8EHI6_9CHLO</name>
<dbReference type="RefSeq" id="XP_007511501.1">
    <property type="nucleotide sequence ID" value="XM_007511439.1"/>
</dbReference>
<dbReference type="GO" id="GO:0003677">
    <property type="term" value="F:DNA binding"/>
    <property type="evidence" value="ECO:0007669"/>
    <property type="project" value="InterPro"/>
</dbReference>
<dbReference type="GO" id="GO:0006355">
    <property type="term" value="P:regulation of DNA-templated transcription"/>
    <property type="evidence" value="ECO:0007669"/>
    <property type="project" value="InterPro"/>
</dbReference>
<sequence length="1313" mass="145011">MGGASGTTTKKKKTKSTSNNANNTSSTSLVPATILQRFWDLASTDAETRCTAAASLSEELFLVQNNTTSSITNDDDKNNVELDAVVEYSMKRLTRGLGSGRAGARQGFAVAFTSAMTHLDAISVEDGFRFLKEGLEPITKSTKGSEARDILIGQLFGNAALARALVAKEVSLEAKKKKKEMMSGSGSSNNNNKRKKWTTPEEERERIVDLSSQLFAEICRISNTKAYLSESAAKVMIELALSLSKQEEGLHEKDPFRLAREALEKCPQAQAWVSRDVTDVGEQSGKTTIETVWLAYSLYECLPARCKEAQSVVPKFSSSSSSAKEDSFFAYENLKKVSHALAECPHAHPRVHPIWEILCEACRSNSDDDKKGGNKAGATTKISAGSNLTRLEALWETCCENGLFTAPSHQRKYLGFRIFSMLLRNATASETAKLFTSPNFIKCLVSNCAKPENYLHACSTDCLKAIARCAKHSETSAKKRVAIVAALRKVGIHRFEKQLAKSSGISTLLAGLTREEAKAYCEELRETILEKSDLATQDESDDENENDDNDEEKKKKSSRDFKRLWALEQMCSITSALSPNDRLDVLHFCLFHAFYSTSKKQLPKTVLGKNIEDCPDVLRRALSTRLLGILLTNIRSRGRTQQQKKQQSQNTKNGKNHIDKGNEANEEDEEEEEKFDALSEACEAVLKFDADASVTDVIPNSARAKEARKNLANALKLCEKKQKADESGVATSIIPLLKTLIVLHASDPKQFTSIVEDIPRCVEELLQPPKKKKTTKKKSTKKTLEEDEEEEHDLEPMDVLNDLLIAFLAQPSALLRDVTERTFKGVSGKITDRGIEDILNVVENMGAGKRGDENDDENDDEDDDSDDEDMLEEEDDSDNDDDDDSSSSDDDSDEDDDENDSDAGMDTEANEGAIEAIRKAALKIQEDDDNSDDSDSDDFTDEQMFATDKLLADAFRAKRQELSRKKALKVAAADFKFRALSLLELFAKSQPSSKFLPEIIVPRLLSASRNARIRFKSNPMEKSFLELAQRIDSVLTKHACKHAAMVTGTRKDIHEILTQLIDVADNGAGAGRDSDAAKGFAKTAAVACAYIAKVMESNGDGESAAEIYKTAITEKFEKKTSRLRAPFFAELIKLSPNVLASSSKELASLCDLGDSARAQFLRQESLQLLFQIFSCKQRDSSIPSAEEVNSMCEISLANAVKADVENQSRRADTSKMCANVFEAIGRHAEGFVFSQKAKAAIENAIETQKERAPQPSQKTVQALERIAKALDDAKKTNSSTNDEGKKKRKSSIAGDDDHDEREKKKKKKKALKK</sequence>
<comment type="subcellular location">
    <subcellularLocation>
        <location evidence="1">Nucleus</location>
    </subcellularLocation>
</comment>
<feature type="region of interest" description="Disordered" evidence="3">
    <location>
        <begin position="1"/>
        <end position="26"/>
    </location>
</feature>
<accession>K8EHI6</accession>
<evidence type="ECO:0000313" key="4">
    <source>
        <dbReference type="EMBL" id="CCO17622.1"/>
    </source>
</evidence>
<feature type="region of interest" description="Disordered" evidence="3">
    <location>
        <begin position="176"/>
        <end position="202"/>
    </location>
</feature>
<dbReference type="eggNOG" id="KOG1926">
    <property type="taxonomic scope" value="Eukaryota"/>
</dbReference>
<feature type="compositionally biased region" description="Acidic residues" evidence="3">
    <location>
        <begin position="536"/>
        <end position="550"/>
    </location>
</feature>
<feature type="compositionally biased region" description="Acidic residues" evidence="3">
    <location>
        <begin position="853"/>
        <end position="909"/>
    </location>
</feature>
<proteinExistence type="predicted"/>
<protein>
    <recommendedName>
        <fullName evidence="6">DNA polymerase V</fullName>
    </recommendedName>
</protein>
<feature type="region of interest" description="Disordered" evidence="3">
    <location>
        <begin position="532"/>
        <end position="555"/>
    </location>
</feature>
<organism evidence="4 5">
    <name type="scientific">Bathycoccus prasinos</name>
    <dbReference type="NCBI Taxonomy" id="41875"/>
    <lineage>
        <taxon>Eukaryota</taxon>
        <taxon>Viridiplantae</taxon>
        <taxon>Chlorophyta</taxon>
        <taxon>Mamiellophyceae</taxon>
        <taxon>Mamiellales</taxon>
        <taxon>Bathycoccaceae</taxon>
        <taxon>Bathycoccus</taxon>
    </lineage>
</organism>
<dbReference type="PANTHER" id="PTHR13213">
    <property type="entry name" value="MYB-BINDING PROTEIN 1A FAMILY MEMBER"/>
    <property type="match status" value="1"/>
</dbReference>
<dbReference type="Pfam" id="PF04931">
    <property type="entry name" value="DNA_pol_phi"/>
    <property type="match status" value="1"/>
</dbReference>
<dbReference type="EMBL" id="FO082271">
    <property type="protein sequence ID" value="CCO17622.1"/>
    <property type="molecule type" value="Genomic_DNA"/>
</dbReference>
<feature type="compositionally biased region" description="Low complexity" evidence="3">
    <location>
        <begin position="639"/>
        <end position="653"/>
    </location>
</feature>
<dbReference type="Proteomes" id="UP000198341">
    <property type="component" value="Chromosome 8"/>
</dbReference>